<accession>A0ABN7URM0</accession>
<reference evidence="1 2" key="1">
    <citation type="submission" date="2021-06" db="EMBL/GenBank/DDBJ databases">
        <authorList>
            <person name="Kallberg Y."/>
            <person name="Tangrot J."/>
            <person name="Rosling A."/>
        </authorList>
    </citation>
    <scope>NUCLEOTIDE SEQUENCE [LARGE SCALE GENOMIC DNA]</scope>
    <source>
        <strain evidence="1 2">120-4 pot B 10/14</strain>
    </source>
</reference>
<dbReference type="Proteomes" id="UP000789901">
    <property type="component" value="Unassembled WGS sequence"/>
</dbReference>
<name>A0ABN7URM0_GIGMA</name>
<sequence length="53" mass="5941">MNISIAIENQIPHIIDKNESCEVKTSNIEEKKTEATQELALIAQSAQVLKEDM</sequence>
<feature type="non-terminal residue" evidence="1">
    <location>
        <position position="1"/>
    </location>
</feature>
<evidence type="ECO:0000313" key="1">
    <source>
        <dbReference type="EMBL" id="CAG8649099.1"/>
    </source>
</evidence>
<evidence type="ECO:0000313" key="2">
    <source>
        <dbReference type="Proteomes" id="UP000789901"/>
    </source>
</evidence>
<organism evidence="1 2">
    <name type="scientific">Gigaspora margarita</name>
    <dbReference type="NCBI Taxonomy" id="4874"/>
    <lineage>
        <taxon>Eukaryota</taxon>
        <taxon>Fungi</taxon>
        <taxon>Fungi incertae sedis</taxon>
        <taxon>Mucoromycota</taxon>
        <taxon>Glomeromycotina</taxon>
        <taxon>Glomeromycetes</taxon>
        <taxon>Diversisporales</taxon>
        <taxon>Gigasporaceae</taxon>
        <taxon>Gigaspora</taxon>
    </lineage>
</organism>
<dbReference type="EMBL" id="CAJVQB010004921">
    <property type="protein sequence ID" value="CAG8649099.1"/>
    <property type="molecule type" value="Genomic_DNA"/>
</dbReference>
<keyword evidence="2" id="KW-1185">Reference proteome</keyword>
<gene>
    <name evidence="1" type="ORF">GMARGA_LOCUS9259</name>
</gene>
<feature type="non-terminal residue" evidence="1">
    <location>
        <position position="53"/>
    </location>
</feature>
<proteinExistence type="predicted"/>
<comment type="caution">
    <text evidence="1">The sequence shown here is derived from an EMBL/GenBank/DDBJ whole genome shotgun (WGS) entry which is preliminary data.</text>
</comment>
<protein>
    <submittedName>
        <fullName evidence="1">30282_t:CDS:1</fullName>
    </submittedName>
</protein>